<keyword evidence="3 6" id="KW-0812">Transmembrane</keyword>
<accession>A0A0L0HEY5</accession>
<proteinExistence type="predicted"/>
<dbReference type="InterPro" id="IPR020846">
    <property type="entry name" value="MFS_dom"/>
</dbReference>
<dbReference type="InterPro" id="IPR011701">
    <property type="entry name" value="MFS"/>
</dbReference>
<sequence>MPPQESTPLLSQPELIDENDGLMPIGIADTFHNNQKNDANGCSDNINMPARTPLPTKQLVVLMTVILCEPFQFTILFPFIVFMVESFGVAPDSESLGYYVGFITAAFAGAQCLSALPWGTLSDRIGRRPVLLLGLAGNACAVLT</sequence>
<dbReference type="OrthoDB" id="419616at2759"/>
<dbReference type="Proteomes" id="UP000053201">
    <property type="component" value="Unassembled WGS sequence"/>
</dbReference>
<dbReference type="PANTHER" id="PTHR23504">
    <property type="entry name" value="MAJOR FACILITATOR SUPERFAMILY DOMAIN-CONTAINING PROTEIN 10"/>
    <property type="match status" value="1"/>
</dbReference>
<keyword evidence="2" id="KW-0813">Transport</keyword>
<feature type="transmembrane region" description="Helical" evidence="6">
    <location>
        <begin position="59"/>
        <end position="84"/>
    </location>
</feature>
<dbReference type="RefSeq" id="XP_016607692.1">
    <property type="nucleotide sequence ID" value="XM_016757399.1"/>
</dbReference>
<dbReference type="OMA" id="FAFSECL"/>
<dbReference type="GO" id="GO:0016020">
    <property type="term" value="C:membrane"/>
    <property type="evidence" value="ECO:0007669"/>
    <property type="project" value="UniProtKB-SubCell"/>
</dbReference>
<evidence type="ECO:0000256" key="3">
    <source>
        <dbReference type="ARBA" id="ARBA00022692"/>
    </source>
</evidence>
<evidence type="ECO:0000259" key="7">
    <source>
        <dbReference type="PROSITE" id="PS50850"/>
    </source>
</evidence>
<dbReference type="GeneID" id="27692367"/>
<comment type="subcellular location">
    <subcellularLocation>
        <location evidence="1">Membrane</location>
        <topology evidence="1">Multi-pass membrane protein</topology>
    </subcellularLocation>
</comment>
<dbReference type="AlphaFoldDB" id="A0A0L0HEY5"/>
<evidence type="ECO:0000256" key="4">
    <source>
        <dbReference type="ARBA" id="ARBA00022989"/>
    </source>
</evidence>
<dbReference type="InterPro" id="IPR036259">
    <property type="entry name" value="MFS_trans_sf"/>
</dbReference>
<evidence type="ECO:0000256" key="5">
    <source>
        <dbReference type="ARBA" id="ARBA00023136"/>
    </source>
</evidence>
<evidence type="ECO:0000256" key="2">
    <source>
        <dbReference type="ARBA" id="ARBA00022448"/>
    </source>
</evidence>
<evidence type="ECO:0000256" key="6">
    <source>
        <dbReference type="SAM" id="Phobius"/>
    </source>
</evidence>
<dbReference type="Pfam" id="PF07690">
    <property type="entry name" value="MFS_1"/>
    <property type="match status" value="1"/>
</dbReference>
<dbReference type="InParanoid" id="A0A0L0HEY5"/>
<evidence type="ECO:0000313" key="9">
    <source>
        <dbReference type="Proteomes" id="UP000053201"/>
    </source>
</evidence>
<evidence type="ECO:0000313" key="8">
    <source>
        <dbReference type="EMBL" id="KNC99652.1"/>
    </source>
</evidence>
<dbReference type="eggNOG" id="KOG2615">
    <property type="taxonomic scope" value="Eukaryota"/>
</dbReference>
<protein>
    <recommendedName>
        <fullName evidence="7">Major facilitator superfamily (MFS) profile domain-containing protein</fullName>
    </recommendedName>
</protein>
<keyword evidence="9" id="KW-1185">Reference proteome</keyword>
<dbReference type="SUPFAM" id="SSF103473">
    <property type="entry name" value="MFS general substrate transporter"/>
    <property type="match status" value="1"/>
</dbReference>
<dbReference type="EMBL" id="KQ257457">
    <property type="protein sequence ID" value="KNC99652.1"/>
    <property type="molecule type" value="Genomic_DNA"/>
</dbReference>
<keyword evidence="4 6" id="KW-1133">Transmembrane helix</keyword>
<dbReference type="GO" id="GO:0022857">
    <property type="term" value="F:transmembrane transporter activity"/>
    <property type="evidence" value="ECO:0007669"/>
    <property type="project" value="InterPro"/>
</dbReference>
<evidence type="ECO:0000256" key="1">
    <source>
        <dbReference type="ARBA" id="ARBA00004141"/>
    </source>
</evidence>
<dbReference type="PROSITE" id="PS50850">
    <property type="entry name" value="MFS"/>
    <property type="match status" value="1"/>
</dbReference>
<organism evidence="8 9">
    <name type="scientific">Spizellomyces punctatus (strain DAOM BR117)</name>
    <dbReference type="NCBI Taxonomy" id="645134"/>
    <lineage>
        <taxon>Eukaryota</taxon>
        <taxon>Fungi</taxon>
        <taxon>Fungi incertae sedis</taxon>
        <taxon>Chytridiomycota</taxon>
        <taxon>Chytridiomycota incertae sedis</taxon>
        <taxon>Chytridiomycetes</taxon>
        <taxon>Spizellomycetales</taxon>
        <taxon>Spizellomycetaceae</taxon>
        <taxon>Spizellomyces</taxon>
    </lineage>
</organism>
<feature type="domain" description="Major facilitator superfamily (MFS) profile" evidence="7">
    <location>
        <begin position="58"/>
        <end position="144"/>
    </location>
</feature>
<dbReference type="VEuPathDB" id="FungiDB:SPPG_09242"/>
<name>A0A0L0HEY5_SPIPD</name>
<reference evidence="8 9" key="1">
    <citation type="submission" date="2009-08" db="EMBL/GenBank/DDBJ databases">
        <title>The Genome Sequence of Spizellomyces punctatus strain DAOM BR117.</title>
        <authorList>
            <consortium name="The Broad Institute Genome Sequencing Platform"/>
            <person name="Russ C."/>
            <person name="Cuomo C."/>
            <person name="Shea T."/>
            <person name="Young S.K."/>
            <person name="Zeng Q."/>
            <person name="Koehrsen M."/>
            <person name="Haas B."/>
            <person name="Borodovsky M."/>
            <person name="Guigo R."/>
            <person name="Alvarado L."/>
            <person name="Berlin A."/>
            <person name="Bochicchio J."/>
            <person name="Borenstein D."/>
            <person name="Chapman S."/>
            <person name="Chen Z."/>
            <person name="Engels R."/>
            <person name="Freedman E."/>
            <person name="Gellesch M."/>
            <person name="Goldberg J."/>
            <person name="Griggs A."/>
            <person name="Gujja S."/>
            <person name="Heiman D."/>
            <person name="Hepburn T."/>
            <person name="Howarth C."/>
            <person name="Jen D."/>
            <person name="Larson L."/>
            <person name="Lewis B."/>
            <person name="Mehta T."/>
            <person name="Park D."/>
            <person name="Pearson M."/>
            <person name="Roberts A."/>
            <person name="Saif S."/>
            <person name="Shenoy N."/>
            <person name="Sisk P."/>
            <person name="Stolte C."/>
            <person name="Sykes S."/>
            <person name="Thomson T."/>
            <person name="Walk T."/>
            <person name="White J."/>
            <person name="Yandava C."/>
            <person name="Burger G."/>
            <person name="Gray M.W."/>
            <person name="Holland P.W.H."/>
            <person name="King N."/>
            <person name="Lang F.B.F."/>
            <person name="Roger A.J."/>
            <person name="Ruiz-Trillo I."/>
            <person name="Lander E."/>
            <person name="Nusbaum C."/>
        </authorList>
    </citation>
    <scope>NUCLEOTIDE SEQUENCE [LARGE SCALE GENOMIC DNA]</scope>
    <source>
        <strain evidence="8 9">DAOM BR117</strain>
    </source>
</reference>
<feature type="transmembrane region" description="Helical" evidence="6">
    <location>
        <begin position="96"/>
        <end position="118"/>
    </location>
</feature>
<gene>
    <name evidence="8" type="ORF">SPPG_09242</name>
</gene>
<dbReference type="Gene3D" id="1.20.1250.20">
    <property type="entry name" value="MFS general substrate transporter like domains"/>
    <property type="match status" value="1"/>
</dbReference>
<keyword evidence="5 6" id="KW-0472">Membrane</keyword>
<dbReference type="PANTHER" id="PTHR23504:SF15">
    <property type="entry name" value="MAJOR FACILITATOR SUPERFAMILY (MFS) PROFILE DOMAIN-CONTAINING PROTEIN"/>
    <property type="match status" value="1"/>
</dbReference>